<feature type="transmembrane region" description="Helical" evidence="6">
    <location>
        <begin position="199"/>
        <end position="216"/>
    </location>
</feature>
<evidence type="ECO:0000256" key="5">
    <source>
        <dbReference type="ARBA" id="ARBA00023136"/>
    </source>
</evidence>
<dbReference type="InterPro" id="IPR037185">
    <property type="entry name" value="EmrE-like"/>
</dbReference>
<keyword evidence="9" id="KW-1185">Reference proteome</keyword>
<comment type="subcellular location">
    <subcellularLocation>
        <location evidence="1 6">Membrane</location>
        <topology evidence="1 6">Multi-pass membrane protein</topology>
    </subcellularLocation>
</comment>
<evidence type="ECO:0000256" key="1">
    <source>
        <dbReference type="ARBA" id="ARBA00004141"/>
    </source>
</evidence>
<evidence type="ECO:0000259" key="7">
    <source>
        <dbReference type="Pfam" id="PF00892"/>
    </source>
</evidence>
<name>A0AAD2DSV3_9LAMI</name>
<keyword evidence="5 6" id="KW-0472">Membrane</keyword>
<dbReference type="GO" id="GO:0016020">
    <property type="term" value="C:membrane"/>
    <property type="evidence" value="ECO:0007669"/>
    <property type="project" value="UniProtKB-SubCell"/>
</dbReference>
<sequence>MEVNLKKSIMSVRVLIGMLVVQVIATGLQLLSRVILSQGTFLFALLAYRNAVGAICVLPFALYWERDGLKKDINGYGIILFGTKGHHSYICHQFLESNPSYHLYLLNYPKYILRSVLSGLLRTFIKETSLCGNSIFLVLRRIEKLRVNTKAGKVKTLGAVICLAGALTIALYKGKAFHFHHFRQQNTVIRTVREKKTRGTLLLVGSVLSYGMWFTTQVKLFKVFPYKFCATMLTCVIASIQQVIIGLCITRKPEAWKLGWNLQLITIVYSGILATAATFCLISWAISERGPTYPSMFNPLSLILVAILEALFLGEPITVGSSLGMCLIIVGLYSFLWGKSKEPKSKPAGTAKEGGIAVPQPVGLESVTIVMPADTKIRNVEDDKQNATYAMTR</sequence>
<dbReference type="PANTHER" id="PTHR31218">
    <property type="entry name" value="WAT1-RELATED PROTEIN"/>
    <property type="match status" value="1"/>
</dbReference>
<dbReference type="EMBL" id="OU503040">
    <property type="protein sequence ID" value="CAI9762536.1"/>
    <property type="molecule type" value="Genomic_DNA"/>
</dbReference>
<dbReference type="AlphaFoldDB" id="A0AAD2DSV3"/>
<dbReference type="InterPro" id="IPR000620">
    <property type="entry name" value="EamA_dom"/>
</dbReference>
<feature type="transmembrane region" description="Helical" evidence="6">
    <location>
        <begin position="12"/>
        <end position="35"/>
    </location>
</feature>
<dbReference type="GO" id="GO:0022857">
    <property type="term" value="F:transmembrane transporter activity"/>
    <property type="evidence" value="ECO:0007669"/>
    <property type="project" value="InterPro"/>
</dbReference>
<feature type="domain" description="EamA" evidence="7">
    <location>
        <begin position="198"/>
        <end position="334"/>
    </location>
</feature>
<feature type="transmembrane region" description="Helical" evidence="6">
    <location>
        <begin position="262"/>
        <end position="284"/>
    </location>
</feature>
<reference evidence="8" key="1">
    <citation type="submission" date="2023-05" db="EMBL/GenBank/DDBJ databases">
        <authorList>
            <person name="Huff M."/>
        </authorList>
    </citation>
    <scope>NUCLEOTIDE SEQUENCE</scope>
</reference>
<gene>
    <name evidence="8" type="ORF">FPE_LOCUS9966</name>
</gene>
<evidence type="ECO:0000313" key="9">
    <source>
        <dbReference type="Proteomes" id="UP000834106"/>
    </source>
</evidence>
<feature type="transmembrane region" description="Helical" evidence="6">
    <location>
        <begin position="41"/>
        <end position="64"/>
    </location>
</feature>
<evidence type="ECO:0000256" key="4">
    <source>
        <dbReference type="ARBA" id="ARBA00022989"/>
    </source>
</evidence>
<dbReference type="InterPro" id="IPR030184">
    <property type="entry name" value="WAT1-related"/>
</dbReference>
<feature type="transmembrane region" description="Helical" evidence="6">
    <location>
        <begin position="296"/>
        <end position="313"/>
    </location>
</feature>
<comment type="similarity">
    <text evidence="2 6">Belongs to the drug/metabolite transporter (DMT) superfamily. Plant drug/metabolite exporter (P-DME) (TC 2.A.7.4) family.</text>
</comment>
<dbReference type="SUPFAM" id="SSF103481">
    <property type="entry name" value="Multidrug resistance efflux transporter EmrE"/>
    <property type="match status" value="1"/>
</dbReference>
<feature type="transmembrane region" description="Helical" evidence="6">
    <location>
        <begin position="319"/>
        <end position="337"/>
    </location>
</feature>
<evidence type="ECO:0000256" key="2">
    <source>
        <dbReference type="ARBA" id="ARBA00007635"/>
    </source>
</evidence>
<accession>A0AAD2DSV3</accession>
<evidence type="ECO:0000313" key="8">
    <source>
        <dbReference type="EMBL" id="CAI9762536.1"/>
    </source>
</evidence>
<keyword evidence="3 6" id="KW-0812">Transmembrane</keyword>
<protein>
    <recommendedName>
        <fullName evidence="6">WAT1-related protein</fullName>
    </recommendedName>
</protein>
<feature type="transmembrane region" description="Helical" evidence="6">
    <location>
        <begin position="228"/>
        <end position="250"/>
    </location>
</feature>
<evidence type="ECO:0000256" key="3">
    <source>
        <dbReference type="ARBA" id="ARBA00022692"/>
    </source>
</evidence>
<dbReference type="Pfam" id="PF00892">
    <property type="entry name" value="EamA"/>
    <property type="match status" value="1"/>
</dbReference>
<evidence type="ECO:0000256" key="6">
    <source>
        <dbReference type="RuleBase" id="RU363077"/>
    </source>
</evidence>
<proteinExistence type="inferred from homology"/>
<keyword evidence="4 6" id="KW-1133">Transmembrane helix</keyword>
<feature type="transmembrane region" description="Helical" evidence="6">
    <location>
        <begin position="154"/>
        <end position="172"/>
    </location>
</feature>
<dbReference type="Proteomes" id="UP000834106">
    <property type="component" value="Chromosome 5"/>
</dbReference>
<organism evidence="8 9">
    <name type="scientific">Fraxinus pennsylvanica</name>
    <dbReference type="NCBI Taxonomy" id="56036"/>
    <lineage>
        <taxon>Eukaryota</taxon>
        <taxon>Viridiplantae</taxon>
        <taxon>Streptophyta</taxon>
        <taxon>Embryophyta</taxon>
        <taxon>Tracheophyta</taxon>
        <taxon>Spermatophyta</taxon>
        <taxon>Magnoliopsida</taxon>
        <taxon>eudicotyledons</taxon>
        <taxon>Gunneridae</taxon>
        <taxon>Pentapetalae</taxon>
        <taxon>asterids</taxon>
        <taxon>lamiids</taxon>
        <taxon>Lamiales</taxon>
        <taxon>Oleaceae</taxon>
        <taxon>Oleeae</taxon>
        <taxon>Fraxinus</taxon>
    </lineage>
</organism>